<dbReference type="AlphaFoldDB" id="A0A6J6HHA5"/>
<reference evidence="1" key="1">
    <citation type="submission" date="2020-05" db="EMBL/GenBank/DDBJ databases">
        <authorList>
            <person name="Chiriac C."/>
            <person name="Salcher M."/>
            <person name="Ghai R."/>
            <person name="Kavagutti S V."/>
        </authorList>
    </citation>
    <scope>NUCLEOTIDE SEQUENCE</scope>
</reference>
<protein>
    <submittedName>
        <fullName evidence="1">Unannotated protein</fullName>
    </submittedName>
</protein>
<gene>
    <name evidence="1" type="ORF">UFOPK1874_00241</name>
</gene>
<proteinExistence type="predicted"/>
<sequence length="168" mass="19615">MCHFNFEIPELNSEEIKFAAQEHVQILDWFILEGGEHDEEKLAQEELHEVRLDGIQYFIGFPTCYKDAYYEYVSDEEEYDDCVVEIAALAVHGAPYSNESLQKFVEPVQIISDNHFIEIDIIDDLEGMVWVCRRFTKAQLASEDFHNMMSYFVGISKDVRYAVFSGNY</sequence>
<dbReference type="EMBL" id="CAEZUX010000012">
    <property type="protein sequence ID" value="CAB4608018.1"/>
    <property type="molecule type" value="Genomic_DNA"/>
</dbReference>
<name>A0A6J6HHA5_9ZZZZ</name>
<evidence type="ECO:0000313" key="1">
    <source>
        <dbReference type="EMBL" id="CAB4608018.1"/>
    </source>
</evidence>
<accession>A0A6J6HHA5</accession>
<organism evidence="1">
    <name type="scientific">freshwater metagenome</name>
    <dbReference type="NCBI Taxonomy" id="449393"/>
    <lineage>
        <taxon>unclassified sequences</taxon>
        <taxon>metagenomes</taxon>
        <taxon>ecological metagenomes</taxon>
    </lineage>
</organism>